<accession>A0A1J1J3F3</accession>
<evidence type="ECO:0000313" key="2">
    <source>
        <dbReference type="Proteomes" id="UP000183832"/>
    </source>
</evidence>
<gene>
    <name evidence="1" type="ORF">CLUMA_CG019875</name>
</gene>
<protein>
    <submittedName>
        <fullName evidence="1">CLUMA_CG019875, isoform A</fullName>
    </submittedName>
</protein>
<sequence>MPSRTEMEIINNEVKLFMNKVLINKLDMKLAGTSGKHYTSFVTLNQFVVYFHFSFYAACNQFAADNDNNYLKCFR</sequence>
<dbReference type="AlphaFoldDB" id="A0A1J1J3F3"/>
<reference evidence="1 2" key="1">
    <citation type="submission" date="2015-04" db="EMBL/GenBank/DDBJ databases">
        <authorList>
            <person name="Syromyatnikov M.Y."/>
            <person name="Popov V.N."/>
        </authorList>
    </citation>
    <scope>NUCLEOTIDE SEQUENCE [LARGE SCALE GENOMIC DNA]</scope>
</reference>
<name>A0A1J1J3F3_9DIPT</name>
<dbReference type="EMBL" id="CVRI01000067">
    <property type="protein sequence ID" value="CRL06896.1"/>
    <property type="molecule type" value="Genomic_DNA"/>
</dbReference>
<organism evidence="1 2">
    <name type="scientific">Clunio marinus</name>
    <dbReference type="NCBI Taxonomy" id="568069"/>
    <lineage>
        <taxon>Eukaryota</taxon>
        <taxon>Metazoa</taxon>
        <taxon>Ecdysozoa</taxon>
        <taxon>Arthropoda</taxon>
        <taxon>Hexapoda</taxon>
        <taxon>Insecta</taxon>
        <taxon>Pterygota</taxon>
        <taxon>Neoptera</taxon>
        <taxon>Endopterygota</taxon>
        <taxon>Diptera</taxon>
        <taxon>Nematocera</taxon>
        <taxon>Chironomoidea</taxon>
        <taxon>Chironomidae</taxon>
        <taxon>Clunio</taxon>
    </lineage>
</organism>
<keyword evidence="2" id="KW-1185">Reference proteome</keyword>
<proteinExistence type="predicted"/>
<evidence type="ECO:0000313" key="1">
    <source>
        <dbReference type="EMBL" id="CRL06896.1"/>
    </source>
</evidence>
<dbReference type="Proteomes" id="UP000183832">
    <property type="component" value="Unassembled WGS sequence"/>
</dbReference>